<evidence type="ECO:0000313" key="2">
    <source>
        <dbReference type="Proteomes" id="UP001432322"/>
    </source>
</evidence>
<dbReference type="Proteomes" id="UP001432322">
    <property type="component" value="Unassembled WGS sequence"/>
</dbReference>
<accession>A0AAV5WSY7</accession>
<feature type="non-terminal residue" evidence="1">
    <location>
        <position position="1"/>
    </location>
</feature>
<protein>
    <submittedName>
        <fullName evidence="1">Uncharacterized protein</fullName>
    </submittedName>
</protein>
<dbReference type="AlphaFoldDB" id="A0AAV5WSY7"/>
<reference evidence="1" key="1">
    <citation type="submission" date="2023-10" db="EMBL/GenBank/DDBJ databases">
        <title>Genome assembly of Pristionchus species.</title>
        <authorList>
            <person name="Yoshida K."/>
            <person name="Sommer R.J."/>
        </authorList>
    </citation>
    <scope>NUCLEOTIDE SEQUENCE</scope>
    <source>
        <strain evidence="1">RS5133</strain>
    </source>
</reference>
<keyword evidence="2" id="KW-1185">Reference proteome</keyword>
<proteinExistence type="predicted"/>
<gene>
    <name evidence="1" type="ORF">PFISCL1PPCAC_24111</name>
</gene>
<dbReference type="EMBL" id="BTSY01000006">
    <property type="protein sequence ID" value="GMT32814.1"/>
    <property type="molecule type" value="Genomic_DNA"/>
</dbReference>
<sequence length="86" mass="9408">PPPSSPTYTCEEQVLWGKCNESWMEGFCCKSCANAKTLSTTCGTSDCSDKPPPGPYTCAEQVSWGKCNESWMEGFCCKSCANKNRC</sequence>
<comment type="caution">
    <text evidence="1">The sequence shown here is derived from an EMBL/GenBank/DDBJ whole genome shotgun (WGS) entry which is preliminary data.</text>
</comment>
<evidence type="ECO:0000313" key="1">
    <source>
        <dbReference type="EMBL" id="GMT32814.1"/>
    </source>
</evidence>
<organism evidence="1 2">
    <name type="scientific">Pristionchus fissidentatus</name>
    <dbReference type="NCBI Taxonomy" id="1538716"/>
    <lineage>
        <taxon>Eukaryota</taxon>
        <taxon>Metazoa</taxon>
        <taxon>Ecdysozoa</taxon>
        <taxon>Nematoda</taxon>
        <taxon>Chromadorea</taxon>
        <taxon>Rhabditida</taxon>
        <taxon>Rhabditina</taxon>
        <taxon>Diplogasteromorpha</taxon>
        <taxon>Diplogasteroidea</taxon>
        <taxon>Neodiplogasteridae</taxon>
        <taxon>Pristionchus</taxon>
    </lineage>
</organism>
<name>A0AAV5WSY7_9BILA</name>